<keyword evidence="16" id="KW-0675">Receptor</keyword>
<evidence type="ECO:0000256" key="7">
    <source>
        <dbReference type="ARBA" id="ARBA00023065"/>
    </source>
</evidence>
<evidence type="ECO:0000256" key="8">
    <source>
        <dbReference type="ARBA" id="ARBA00023077"/>
    </source>
</evidence>
<gene>
    <name evidence="16" type="ORF">ACFSYS_00555</name>
</gene>
<keyword evidence="5 11" id="KW-0812">Transmembrane</keyword>
<dbReference type="InterPro" id="IPR000531">
    <property type="entry name" value="Beta-barrel_TonB"/>
</dbReference>
<keyword evidence="13" id="KW-0732">Signal</keyword>
<dbReference type="EMBL" id="JBHUOJ010000001">
    <property type="protein sequence ID" value="MFD2831755.1"/>
    <property type="molecule type" value="Genomic_DNA"/>
</dbReference>
<comment type="similarity">
    <text evidence="11 12">Belongs to the TonB-dependent receptor family.</text>
</comment>
<evidence type="ECO:0000256" key="9">
    <source>
        <dbReference type="ARBA" id="ARBA00023136"/>
    </source>
</evidence>
<evidence type="ECO:0000256" key="11">
    <source>
        <dbReference type="PROSITE-ProRule" id="PRU01360"/>
    </source>
</evidence>
<organism evidence="16 17">
    <name type="scientific">Christiangramia antarctica</name>
    <dbReference type="NCBI Taxonomy" id="2058158"/>
    <lineage>
        <taxon>Bacteria</taxon>
        <taxon>Pseudomonadati</taxon>
        <taxon>Bacteroidota</taxon>
        <taxon>Flavobacteriia</taxon>
        <taxon>Flavobacteriales</taxon>
        <taxon>Flavobacteriaceae</taxon>
        <taxon>Christiangramia</taxon>
    </lineage>
</organism>
<dbReference type="PANTHER" id="PTHR32552">
    <property type="entry name" value="FERRICHROME IRON RECEPTOR-RELATED"/>
    <property type="match status" value="1"/>
</dbReference>
<reference evidence="17" key="1">
    <citation type="journal article" date="2019" name="Int. J. Syst. Evol. Microbiol.">
        <title>The Global Catalogue of Microorganisms (GCM) 10K type strain sequencing project: providing services to taxonomists for standard genome sequencing and annotation.</title>
        <authorList>
            <consortium name="The Broad Institute Genomics Platform"/>
            <consortium name="The Broad Institute Genome Sequencing Center for Infectious Disease"/>
            <person name="Wu L."/>
            <person name="Ma J."/>
        </authorList>
    </citation>
    <scope>NUCLEOTIDE SEQUENCE [LARGE SCALE GENOMIC DNA]</scope>
    <source>
        <strain evidence="17">KCTC 52925</strain>
    </source>
</reference>
<evidence type="ECO:0000256" key="13">
    <source>
        <dbReference type="SAM" id="SignalP"/>
    </source>
</evidence>
<dbReference type="PANTHER" id="PTHR32552:SF81">
    <property type="entry name" value="TONB-DEPENDENT OUTER MEMBRANE RECEPTOR"/>
    <property type="match status" value="1"/>
</dbReference>
<keyword evidence="7" id="KW-0406">Ion transport</keyword>
<evidence type="ECO:0000313" key="17">
    <source>
        <dbReference type="Proteomes" id="UP001597438"/>
    </source>
</evidence>
<feature type="domain" description="TonB-dependent receptor-like beta-barrel" evidence="14">
    <location>
        <begin position="393"/>
        <end position="831"/>
    </location>
</feature>
<feature type="signal peptide" evidence="13">
    <location>
        <begin position="1"/>
        <end position="24"/>
    </location>
</feature>
<evidence type="ECO:0000259" key="15">
    <source>
        <dbReference type="Pfam" id="PF07715"/>
    </source>
</evidence>
<keyword evidence="3 11" id="KW-1134">Transmembrane beta strand</keyword>
<evidence type="ECO:0000256" key="10">
    <source>
        <dbReference type="ARBA" id="ARBA00023237"/>
    </source>
</evidence>
<evidence type="ECO:0000256" key="6">
    <source>
        <dbReference type="ARBA" id="ARBA00023004"/>
    </source>
</evidence>
<evidence type="ECO:0000256" key="3">
    <source>
        <dbReference type="ARBA" id="ARBA00022452"/>
    </source>
</evidence>
<proteinExistence type="inferred from homology"/>
<evidence type="ECO:0000256" key="1">
    <source>
        <dbReference type="ARBA" id="ARBA00004571"/>
    </source>
</evidence>
<dbReference type="SUPFAM" id="SSF56935">
    <property type="entry name" value="Porins"/>
    <property type="match status" value="1"/>
</dbReference>
<dbReference type="Pfam" id="PF00593">
    <property type="entry name" value="TonB_dep_Rec_b-barrel"/>
    <property type="match status" value="1"/>
</dbReference>
<evidence type="ECO:0000256" key="5">
    <source>
        <dbReference type="ARBA" id="ARBA00022692"/>
    </source>
</evidence>
<keyword evidence="6" id="KW-0408">Iron</keyword>
<feature type="domain" description="TonB-dependent receptor plug" evidence="15">
    <location>
        <begin position="121"/>
        <end position="223"/>
    </location>
</feature>
<accession>A0ABW5WY70</accession>
<evidence type="ECO:0000256" key="2">
    <source>
        <dbReference type="ARBA" id="ARBA00022448"/>
    </source>
</evidence>
<dbReference type="Gene3D" id="2.40.170.20">
    <property type="entry name" value="TonB-dependent receptor, beta-barrel domain"/>
    <property type="match status" value="2"/>
</dbReference>
<evidence type="ECO:0000259" key="14">
    <source>
        <dbReference type="Pfam" id="PF00593"/>
    </source>
</evidence>
<sequence>MNTYCKTITLLLFCFLFCSQHTFAQEIIQGRVVDEHQIALPYVYITVKGTNTGTTTDFKGNFSLKLPNSDAVTLNVSSLGYKSQQVVIRAPGESVIITLQTDVSQLDDVLITANRKSQPSQKVAQSVSVITAKEIRRSGAKEFRDYASGIPNLSFGTQGGDGGGRLSNEISIRGISGFNTTAMYLNGAPLPENINPNLIDISRIEVLKGPQGTLYGSATMGGAIKLVSNQPDPSKVSGFMEGELAHVKEGDRDYNLQGLLNIPLTDKLAFRGSGYYNFQSGVYDRVVNQDIEWLNKDAILREDFYGDPEDYFGNPFAIETNACEGCTREDKENVDDKVHYGLNANLGFYPTDHLSFIATLIHQNLKGEGYDFAETDVDSFIQNSNTGLEESFKDKWTNYSLQAAFETSLGNFDASINFLDRDNFETEDASDINTYYWIAYENDPGVEPLESIWAATTHRNIETELFQQEIRFNSDLEGAFNFLAGIFYSSNKEYWDYKDNSKGLATYLLSDNVYYEGAYWGETEADYAFILNNNNLPWYTYEGDFKNTEFALFGQFYYELVQKLKFTLGLRYFHATSQMDIDENGADFGFVNQPYQRDFSEDGINPKFNLTYTIDKDKLLYATMARGFRKGDVNELLPLFVLEELEELDGEFVREYESDYLWNYELGLKSTWLDGKVIANIALFYNDWDNLQQYRLLPSGWGYTANVGSAHTAGLEIDFRSKLSKNFEFGFGLGLLDAVIDEGSLTLTASEGDKILNSPKVTANLHTTYNKVLNNHNNLYATANIQYVGERFGTYDLELEPELVFPDYALLNARVGYIFSNVDVSLFGRNLTNKQANFGNIQSFGAILPGRQRYATNRPISVGINMKYSF</sequence>
<evidence type="ECO:0000313" key="16">
    <source>
        <dbReference type="EMBL" id="MFD2831755.1"/>
    </source>
</evidence>
<dbReference type="InterPro" id="IPR039426">
    <property type="entry name" value="TonB-dep_rcpt-like"/>
</dbReference>
<keyword evidence="8 12" id="KW-0798">TonB box</keyword>
<protein>
    <submittedName>
        <fullName evidence="16">TonB-dependent receptor</fullName>
    </submittedName>
</protein>
<keyword evidence="9 11" id="KW-0472">Membrane</keyword>
<dbReference type="InterPro" id="IPR036942">
    <property type="entry name" value="Beta-barrel_TonB_sf"/>
</dbReference>
<keyword evidence="10 11" id="KW-0998">Cell outer membrane</keyword>
<keyword evidence="4" id="KW-0410">Iron transport</keyword>
<dbReference type="Pfam" id="PF07715">
    <property type="entry name" value="Plug"/>
    <property type="match status" value="1"/>
</dbReference>
<keyword evidence="2 11" id="KW-0813">Transport</keyword>
<comment type="caution">
    <text evidence="16">The sequence shown here is derived from an EMBL/GenBank/DDBJ whole genome shotgun (WGS) entry which is preliminary data.</text>
</comment>
<dbReference type="InterPro" id="IPR012910">
    <property type="entry name" value="Plug_dom"/>
</dbReference>
<dbReference type="Gene3D" id="2.60.40.1120">
    <property type="entry name" value="Carboxypeptidase-like, regulatory domain"/>
    <property type="match status" value="1"/>
</dbReference>
<dbReference type="Proteomes" id="UP001597438">
    <property type="component" value="Unassembled WGS sequence"/>
</dbReference>
<dbReference type="InterPro" id="IPR008969">
    <property type="entry name" value="CarboxyPept-like_regulatory"/>
</dbReference>
<evidence type="ECO:0000256" key="12">
    <source>
        <dbReference type="RuleBase" id="RU003357"/>
    </source>
</evidence>
<name>A0ABW5WY70_9FLAO</name>
<feature type="chain" id="PRO_5045812345" evidence="13">
    <location>
        <begin position="25"/>
        <end position="870"/>
    </location>
</feature>
<evidence type="ECO:0000256" key="4">
    <source>
        <dbReference type="ARBA" id="ARBA00022496"/>
    </source>
</evidence>
<keyword evidence="17" id="KW-1185">Reference proteome</keyword>
<dbReference type="Pfam" id="PF13715">
    <property type="entry name" value="CarbopepD_reg_2"/>
    <property type="match status" value="1"/>
</dbReference>
<dbReference type="PROSITE" id="PS52016">
    <property type="entry name" value="TONB_DEPENDENT_REC_3"/>
    <property type="match status" value="1"/>
</dbReference>
<dbReference type="SUPFAM" id="SSF49464">
    <property type="entry name" value="Carboxypeptidase regulatory domain-like"/>
    <property type="match status" value="1"/>
</dbReference>
<dbReference type="RefSeq" id="WP_251741573.1">
    <property type="nucleotide sequence ID" value="NZ_JBHUOJ010000001.1"/>
</dbReference>
<comment type="subcellular location">
    <subcellularLocation>
        <location evidence="1 11">Cell outer membrane</location>
        <topology evidence="1 11">Multi-pass membrane protein</topology>
    </subcellularLocation>
</comment>